<organism evidence="1">
    <name type="scientific">freshwater metagenome</name>
    <dbReference type="NCBI Taxonomy" id="449393"/>
    <lineage>
        <taxon>unclassified sequences</taxon>
        <taxon>metagenomes</taxon>
        <taxon>ecological metagenomes</taxon>
    </lineage>
</organism>
<gene>
    <name evidence="1" type="ORF">UFOPK3001_01032</name>
</gene>
<sequence length="153" mass="16137">MTPCIACSCLRTSTFGWGAITWTSPFSSAWGWVLLSGSSLKTMRSMFAGFAQKRLFLSSVRLVPGLKLTIRYQAPESAISLLKPTNPAFQKSATASICSSESVAVRSATPDSFSTTCAGISPPKSPFQSAYGFSSSAVMIRPVGSQATDVTSS</sequence>
<proteinExistence type="predicted"/>
<evidence type="ECO:0000313" key="1">
    <source>
        <dbReference type="EMBL" id="CAB4802182.1"/>
    </source>
</evidence>
<reference evidence="1" key="1">
    <citation type="submission" date="2020-05" db="EMBL/GenBank/DDBJ databases">
        <authorList>
            <person name="Chiriac C."/>
            <person name="Salcher M."/>
            <person name="Ghai R."/>
            <person name="Kavagutti S V."/>
        </authorList>
    </citation>
    <scope>NUCLEOTIDE SEQUENCE</scope>
</reference>
<dbReference type="EMBL" id="CAFAAJ010000055">
    <property type="protein sequence ID" value="CAB4802182.1"/>
    <property type="molecule type" value="Genomic_DNA"/>
</dbReference>
<protein>
    <submittedName>
        <fullName evidence="1">Unannotated protein</fullName>
    </submittedName>
</protein>
<name>A0A6J6XYU8_9ZZZZ</name>
<accession>A0A6J6XYU8</accession>
<dbReference type="AlphaFoldDB" id="A0A6J6XYU8"/>